<accession>A0A2C5X8Y6</accession>
<proteinExistence type="predicted"/>
<evidence type="ECO:0000313" key="1">
    <source>
        <dbReference type="EMBL" id="PHH62039.1"/>
    </source>
</evidence>
<protein>
    <submittedName>
        <fullName evidence="1">Uncharacterized protein</fullName>
    </submittedName>
</protein>
<dbReference type="EMBL" id="NJEU01001688">
    <property type="protein sequence ID" value="PHH62039.1"/>
    <property type="molecule type" value="Genomic_DNA"/>
</dbReference>
<comment type="caution">
    <text evidence="1">The sequence shown here is derived from an EMBL/GenBank/DDBJ whole genome shotgun (WGS) entry which is preliminary data.</text>
</comment>
<gene>
    <name evidence="1" type="ORF">CDD82_2050</name>
</gene>
<keyword evidence="2" id="KW-1185">Reference proteome</keyword>
<evidence type="ECO:0000313" key="2">
    <source>
        <dbReference type="Proteomes" id="UP000224854"/>
    </source>
</evidence>
<dbReference type="OrthoDB" id="3565018at2759"/>
<reference evidence="1 2" key="1">
    <citation type="submission" date="2017-06" db="EMBL/GenBank/DDBJ databases">
        <title>Ant-infecting Ophiocordyceps genomes reveal a high diversity of potential behavioral manipulation genes and a possible major role for enterotoxins.</title>
        <authorList>
            <person name="De Bekker C."/>
            <person name="Evans H.C."/>
            <person name="Brachmann A."/>
            <person name="Hughes D.P."/>
        </authorList>
    </citation>
    <scope>NUCLEOTIDE SEQUENCE [LARGE SCALE GENOMIC DNA]</scope>
    <source>
        <strain evidence="1 2">1348a</strain>
    </source>
</reference>
<sequence>MAEVAGLVLGALPIAFSILGICIQSCMIRSHYEAGLPVLQAELRLQDKRLKKSLRGLGIANPTDTRLPPLLRDKFPDIHQELLSIIEQMHAGIMAMLGDLEVHLAKPHWAARVRVWWEWRRIERYLKARENAELVRKFETWNDYLENRIFELSKNSHVDAERLGVVGDNASASVGTWGIRTGGHPETRHSLSDLDDYVPWWNTFAQQQPRY</sequence>
<dbReference type="Proteomes" id="UP000224854">
    <property type="component" value="Unassembled WGS sequence"/>
</dbReference>
<dbReference type="AlphaFoldDB" id="A0A2C5X8Y6"/>
<organism evidence="1 2">
    <name type="scientific">Ophiocordyceps australis</name>
    <dbReference type="NCBI Taxonomy" id="1399860"/>
    <lineage>
        <taxon>Eukaryota</taxon>
        <taxon>Fungi</taxon>
        <taxon>Dikarya</taxon>
        <taxon>Ascomycota</taxon>
        <taxon>Pezizomycotina</taxon>
        <taxon>Sordariomycetes</taxon>
        <taxon>Hypocreomycetidae</taxon>
        <taxon>Hypocreales</taxon>
        <taxon>Ophiocordycipitaceae</taxon>
        <taxon>Ophiocordyceps</taxon>
    </lineage>
</organism>
<name>A0A2C5X8Y6_9HYPO</name>